<keyword evidence="4" id="KW-0808">Transferase</keyword>
<dbReference type="GO" id="GO:0016746">
    <property type="term" value="F:acyltransferase activity"/>
    <property type="evidence" value="ECO:0007669"/>
    <property type="project" value="UniProtKB-KW"/>
</dbReference>
<comment type="similarity">
    <text evidence="1 4">Belongs to the 2-oxoacid dehydrogenase family.</text>
</comment>
<dbReference type="InterPro" id="IPR036625">
    <property type="entry name" value="E3-bd_dom_sf"/>
</dbReference>
<organism evidence="8 9">
    <name type="scientific">Gracilariopsis chorda</name>
    <dbReference type="NCBI Taxonomy" id="448386"/>
    <lineage>
        <taxon>Eukaryota</taxon>
        <taxon>Rhodophyta</taxon>
        <taxon>Florideophyceae</taxon>
        <taxon>Rhodymeniophycidae</taxon>
        <taxon>Gracilariales</taxon>
        <taxon>Gracilariaceae</taxon>
        <taxon>Gracilariopsis</taxon>
    </lineage>
</organism>
<accession>A0A2V3IZM4</accession>
<reference evidence="8 9" key="1">
    <citation type="journal article" date="2018" name="Mol. Biol. Evol.">
        <title>Analysis of the draft genome of the red seaweed Gracilariopsis chorda provides insights into genome size evolution in Rhodophyta.</title>
        <authorList>
            <person name="Lee J."/>
            <person name="Yang E.C."/>
            <person name="Graf L."/>
            <person name="Yang J.H."/>
            <person name="Qiu H."/>
            <person name="Zel Zion U."/>
            <person name="Chan C.X."/>
            <person name="Stephens T.G."/>
            <person name="Weber A.P.M."/>
            <person name="Boo G.H."/>
            <person name="Boo S.M."/>
            <person name="Kim K.M."/>
            <person name="Shin Y."/>
            <person name="Jung M."/>
            <person name="Lee S.J."/>
            <person name="Yim H.S."/>
            <person name="Lee J.H."/>
            <person name="Bhattacharya D."/>
            <person name="Yoon H.S."/>
        </authorList>
    </citation>
    <scope>NUCLEOTIDE SEQUENCE [LARGE SCALE GENOMIC DNA]</scope>
    <source>
        <strain evidence="8 9">SKKU-2015</strain>
        <tissue evidence="8">Whole body</tissue>
    </source>
</reference>
<dbReference type="InterPro" id="IPR001078">
    <property type="entry name" value="2-oxoacid_DH_actylTfrase"/>
</dbReference>
<name>A0A2V3IZM4_9FLOR</name>
<dbReference type="GO" id="GO:0006086">
    <property type="term" value="P:pyruvate decarboxylation to acetyl-CoA"/>
    <property type="evidence" value="ECO:0007669"/>
    <property type="project" value="InterPro"/>
</dbReference>
<keyword evidence="9" id="KW-1185">Reference proteome</keyword>
<feature type="region of interest" description="Disordered" evidence="5">
    <location>
        <begin position="114"/>
        <end position="148"/>
    </location>
</feature>
<dbReference type="InterPro" id="IPR004167">
    <property type="entry name" value="PSBD"/>
</dbReference>
<evidence type="ECO:0000256" key="4">
    <source>
        <dbReference type="RuleBase" id="RU003423"/>
    </source>
</evidence>
<evidence type="ECO:0000256" key="3">
    <source>
        <dbReference type="ARBA" id="ARBA00022946"/>
    </source>
</evidence>
<dbReference type="Gene3D" id="3.30.559.10">
    <property type="entry name" value="Chloramphenicol acetyltransferase-like domain"/>
    <property type="match status" value="1"/>
</dbReference>
<dbReference type="InterPro" id="IPR003016">
    <property type="entry name" value="2-oxoA_DH_lipoyl-BS"/>
</dbReference>
<dbReference type="STRING" id="448386.A0A2V3IZM4"/>
<dbReference type="InterPro" id="IPR011053">
    <property type="entry name" value="Single_hybrid_motif"/>
</dbReference>
<feature type="compositionally biased region" description="Low complexity" evidence="5">
    <location>
        <begin position="204"/>
        <end position="223"/>
    </location>
</feature>
<evidence type="ECO:0000313" key="8">
    <source>
        <dbReference type="EMBL" id="PXF46560.1"/>
    </source>
</evidence>
<dbReference type="Gene3D" id="2.40.50.100">
    <property type="match status" value="1"/>
</dbReference>
<dbReference type="PROSITE" id="PS51826">
    <property type="entry name" value="PSBD"/>
    <property type="match status" value="1"/>
</dbReference>
<dbReference type="CDD" id="cd06849">
    <property type="entry name" value="lipoyl_domain"/>
    <property type="match status" value="1"/>
</dbReference>
<feature type="domain" description="Lipoyl-binding" evidence="6">
    <location>
        <begin position="24"/>
        <end position="100"/>
    </location>
</feature>
<dbReference type="SUPFAM" id="SSF52777">
    <property type="entry name" value="CoA-dependent acyltransferases"/>
    <property type="match status" value="1"/>
</dbReference>
<feature type="domain" description="Peripheral subunit-binding (PSBD)" evidence="7">
    <location>
        <begin position="147"/>
        <end position="185"/>
    </location>
</feature>
<dbReference type="GO" id="GO:0005739">
    <property type="term" value="C:mitochondrion"/>
    <property type="evidence" value="ECO:0007669"/>
    <property type="project" value="TreeGrafter"/>
</dbReference>
<evidence type="ECO:0000256" key="5">
    <source>
        <dbReference type="SAM" id="MobiDB-lite"/>
    </source>
</evidence>
<dbReference type="InterPro" id="IPR023213">
    <property type="entry name" value="CAT-like_dom_sf"/>
</dbReference>
<dbReference type="Pfam" id="PF00364">
    <property type="entry name" value="Biotin_lipoyl"/>
    <property type="match status" value="1"/>
</dbReference>
<dbReference type="Gene3D" id="4.10.320.10">
    <property type="entry name" value="E3-binding domain"/>
    <property type="match status" value="1"/>
</dbReference>
<dbReference type="FunFam" id="2.40.50.100:FF:000010">
    <property type="entry name" value="Acetyltransferase component of pyruvate dehydrogenase complex"/>
    <property type="match status" value="1"/>
</dbReference>
<dbReference type="PROSITE" id="PS50968">
    <property type="entry name" value="BIOTINYL_LIPOYL"/>
    <property type="match status" value="1"/>
</dbReference>
<dbReference type="SUPFAM" id="SSF51230">
    <property type="entry name" value="Single hybrid motif"/>
    <property type="match status" value="1"/>
</dbReference>
<evidence type="ECO:0000313" key="9">
    <source>
        <dbReference type="Proteomes" id="UP000247409"/>
    </source>
</evidence>
<dbReference type="EMBL" id="NBIV01000036">
    <property type="protein sequence ID" value="PXF46560.1"/>
    <property type="molecule type" value="Genomic_DNA"/>
</dbReference>
<dbReference type="EC" id="2.3.1.-" evidence="4"/>
<feature type="region of interest" description="Disordered" evidence="5">
    <location>
        <begin position="193"/>
        <end position="223"/>
    </location>
</feature>
<dbReference type="PANTHER" id="PTHR23151:SF90">
    <property type="entry name" value="DIHYDROLIPOYLLYSINE-RESIDUE ACETYLTRANSFERASE COMPONENT OF PYRUVATE DEHYDROGENASE COMPLEX, MITOCHONDRIAL-RELATED"/>
    <property type="match status" value="1"/>
</dbReference>
<keyword evidence="2 4" id="KW-0450">Lipoyl</keyword>
<feature type="compositionally biased region" description="Pro residues" evidence="5">
    <location>
        <begin position="126"/>
        <end position="141"/>
    </location>
</feature>
<dbReference type="OrthoDB" id="537444at2759"/>
<sequence length="455" mass="49404">MLRVAAVPAVRHLARRAFAALPDHSKIIMPKVSPTMTAGRLVVWKKREGDSFEEGEDIADVESDKATMPISAREDGFVAKIFVEDDTPDIPLGQLLAITVEEEEHIPAFEDYQPLESSPETRATPATPPAQPSPSHAPPSPARYTGPLGPAIMRLLNQYPNLDLDAVTPTGPKGRMLKGDVLAAINDGSALRSEQLESTPQSHPQPKQPDTTPEQQPQQTLPDQRIAYHDVPLTSMRRAIARRLVQSKTSIPHRYTSATYQLDALLQLRKRLNAVDPSPRISVNDFVIKAVATALRRVPQVNAYWDESQQSAMLRDQIDISMAVAIPGGLITPIVTAVDKRGLADIAHVSKDLVARARQGLLDPEEFEGGSFSTSNLGMFGVTSFCAIINPPQSGNLAIGSGVQKAVMDSDGSMHVITEGVATLSSDARVIEDEKAAEFLKEFTTCLTHPESMLI</sequence>
<keyword evidence="3" id="KW-0809">Transit peptide</keyword>
<dbReference type="GO" id="GO:0045254">
    <property type="term" value="C:pyruvate dehydrogenase complex"/>
    <property type="evidence" value="ECO:0007669"/>
    <property type="project" value="InterPro"/>
</dbReference>
<evidence type="ECO:0000259" key="6">
    <source>
        <dbReference type="PROSITE" id="PS50968"/>
    </source>
</evidence>
<dbReference type="Pfam" id="PF00198">
    <property type="entry name" value="2-oxoacid_dh"/>
    <property type="match status" value="1"/>
</dbReference>
<comment type="caution">
    <text evidence="8">The sequence shown here is derived from an EMBL/GenBank/DDBJ whole genome shotgun (WGS) entry which is preliminary data.</text>
</comment>
<proteinExistence type="inferred from homology"/>
<keyword evidence="4" id="KW-0012">Acyltransferase</keyword>
<evidence type="ECO:0000256" key="2">
    <source>
        <dbReference type="ARBA" id="ARBA00022823"/>
    </source>
</evidence>
<comment type="cofactor">
    <cofactor evidence="4">
        <name>(R)-lipoate</name>
        <dbReference type="ChEBI" id="CHEBI:83088"/>
    </cofactor>
</comment>
<evidence type="ECO:0000259" key="7">
    <source>
        <dbReference type="PROSITE" id="PS51826"/>
    </source>
</evidence>
<dbReference type="AlphaFoldDB" id="A0A2V3IZM4"/>
<dbReference type="InterPro" id="IPR045257">
    <property type="entry name" value="E2/Pdx1"/>
</dbReference>
<dbReference type="Proteomes" id="UP000247409">
    <property type="component" value="Unassembled WGS sequence"/>
</dbReference>
<dbReference type="InterPro" id="IPR000089">
    <property type="entry name" value="Biotin_lipoyl"/>
</dbReference>
<protein>
    <recommendedName>
        <fullName evidence="4">Dihydrolipoamide acetyltransferase component of pyruvate dehydrogenase complex</fullName>
        <ecNumber evidence="4">2.3.1.-</ecNumber>
    </recommendedName>
</protein>
<gene>
    <name evidence="8" type="ORF">BWQ96_03688</name>
</gene>
<dbReference type="SUPFAM" id="SSF47005">
    <property type="entry name" value="Peripheral subunit-binding domain of 2-oxo acid dehydrogenase complex"/>
    <property type="match status" value="1"/>
</dbReference>
<dbReference type="PANTHER" id="PTHR23151">
    <property type="entry name" value="DIHYDROLIPOAMIDE ACETYL/SUCCINYL-TRANSFERASE-RELATED"/>
    <property type="match status" value="1"/>
</dbReference>
<evidence type="ECO:0000256" key="1">
    <source>
        <dbReference type="ARBA" id="ARBA00007317"/>
    </source>
</evidence>
<dbReference type="PROSITE" id="PS00189">
    <property type="entry name" value="LIPOYL"/>
    <property type="match status" value="1"/>
</dbReference>